<dbReference type="FunCoup" id="B4JQE7">
    <property type="interactions" value="80"/>
</dbReference>
<dbReference type="GO" id="GO:0048666">
    <property type="term" value="P:neuron development"/>
    <property type="evidence" value="ECO:0007669"/>
    <property type="project" value="UniProtKB-ARBA"/>
</dbReference>
<evidence type="ECO:0000256" key="10">
    <source>
        <dbReference type="ARBA" id="ARBA00034103"/>
    </source>
</evidence>
<dbReference type="InterPro" id="IPR021613">
    <property type="entry name" value="Receptor_IA-2_dom"/>
</dbReference>
<feature type="domain" description="Tyrosine-protein phosphatase" evidence="13">
    <location>
        <begin position="921"/>
        <end position="1181"/>
    </location>
</feature>
<dbReference type="GO" id="GO:0030658">
    <property type="term" value="C:transport vesicle membrane"/>
    <property type="evidence" value="ECO:0007669"/>
    <property type="project" value="UniProtKB-SubCell"/>
</dbReference>
<dbReference type="Gene3D" id="3.30.70.2470">
    <property type="entry name" value="Protein-tyrosine phosphatase receptor IA-2 ectodomain"/>
    <property type="match status" value="1"/>
</dbReference>
<organism evidence="16">
    <name type="scientific">Drosophila grimshawi</name>
    <name type="common">Hawaiian fruit fly</name>
    <name type="synonym">Idiomyia grimshawi</name>
    <dbReference type="NCBI Taxonomy" id="7222"/>
    <lineage>
        <taxon>Eukaryota</taxon>
        <taxon>Metazoa</taxon>
        <taxon>Ecdysozoa</taxon>
        <taxon>Arthropoda</taxon>
        <taxon>Hexapoda</taxon>
        <taxon>Insecta</taxon>
        <taxon>Pterygota</taxon>
        <taxon>Neoptera</taxon>
        <taxon>Endopterygota</taxon>
        <taxon>Diptera</taxon>
        <taxon>Brachycera</taxon>
        <taxon>Muscomorpha</taxon>
        <taxon>Ephydroidea</taxon>
        <taxon>Drosophilidae</taxon>
        <taxon>Drosophila</taxon>
        <taxon>Hawaiian Drosophila</taxon>
    </lineage>
</organism>
<feature type="transmembrane region" description="Helical" evidence="12">
    <location>
        <begin position="779"/>
        <end position="802"/>
    </location>
</feature>
<dbReference type="Proteomes" id="UP000001070">
    <property type="component" value="Unassembled WGS sequence"/>
</dbReference>
<dbReference type="PROSITE" id="PS50056">
    <property type="entry name" value="TYR_PHOSPHATASE_2"/>
    <property type="match status" value="1"/>
</dbReference>
<dbReference type="GO" id="GO:0004725">
    <property type="term" value="F:protein tyrosine phosphatase activity"/>
    <property type="evidence" value="ECO:0007669"/>
    <property type="project" value="InterPro"/>
</dbReference>
<accession>B4JQE7</accession>
<dbReference type="Gene3D" id="3.90.190.10">
    <property type="entry name" value="Protein tyrosine phosphatase superfamily"/>
    <property type="match status" value="1"/>
</dbReference>
<evidence type="ECO:0000256" key="6">
    <source>
        <dbReference type="ARBA" id="ARBA00023136"/>
    </source>
</evidence>
<dbReference type="InterPro" id="IPR003595">
    <property type="entry name" value="Tyr_Pase_cat"/>
</dbReference>
<feature type="region of interest" description="Disordered" evidence="11">
    <location>
        <begin position="593"/>
        <end position="640"/>
    </location>
</feature>
<gene>
    <name evidence="15" type="primary">Dgri\GH13205</name>
    <name evidence="15" type="ORF">Dgri_GH13205</name>
</gene>
<dbReference type="GO" id="GO:0009653">
    <property type="term" value="P:anatomical structure morphogenesis"/>
    <property type="evidence" value="ECO:0007669"/>
    <property type="project" value="UniProtKB-ARBA"/>
</dbReference>
<evidence type="ECO:0000256" key="8">
    <source>
        <dbReference type="ARBA" id="ARBA00023180"/>
    </source>
</evidence>
<dbReference type="EMBL" id="CH916372">
    <property type="protein sequence ID" value="EDV99127.1"/>
    <property type="molecule type" value="Genomic_DNA"/>
</dbReference>
<evidence type="ECO:0000256" key="11">
    <source>
        <dbReference type="SAM" id="MobiDB-lite"/>
    </source>
</evidence>
<evidence type="ECO:0000256" key="9">
    <source>
        <dbReference type="ARBA" id="ARBA00023329"/>
    </source>
</evidence>
<evidence type="ECO:0000256" key="4">
    <source>
        <dbReference type="ARBA" id="ARBA00022989"/>
    </source>
</evidence>
<keyword evidence="9" id="KW-0968">Cytoplasmic vesicle</keyword>
<comment type="subcellular location">
    <subcellularLocation>
        <location evidence="1">Cytoplasmic vesicle</location>
        <location evidence="1">Secretory vesicle membrane</location>
        <topology evidence="1">Single-pass type I membrane protein</topology>
    </subcellularLocation>
    <subcellularLocation>
        <location evidence="10">Synapse</location>
    </subcellularLocation>
</comment>
<dbReference type="AlphaFoldDB" id="B4JQE7"/>
<feature type="region of interest" description="Disordered" evidence="11">
    <location>
        <begin position="1194"/>
        <end position="1265"/>
    </location>
</feature>
<dbReference type="Pfam" id="PF11548">
    <property type="entry name" value="Receptor_IA-2"/>
    <property type="match status" value="1"/>
</dbReference>
<keyword evidence="2 12" id="KW-0812">Transmembrane</keyword>
<keyword evidence="4 12" id="KW-1133">Transmembrane helix</keyword>
<dbReference type="PANTHER" id="PTHR46106">
    <property type="entry name" value="IA-2 PROTEIN TYROSINE PHOSPHATASE, ISOFORM C"/>
    <property type="match status" value="1"/>
</dbReference>
<feature type="compositionally biased region" description="Gly residues" evidence="11">
    <location>
        <begin position="847"/>
        <end position="859"/>
    </location>
</feature>
<dbReference type="PRINTS" id="PR00700">
    <property type="entry name" value="PRTYPHPHTASE"/>
</dbReference>
<evidence type="ECO:0000256" key="3">
    <source>
        <dbReference type="ARBA" id="ARBA00022729"/>
    </source>
</evidence>
<keyword evidence="5" id="KW-0770">Synapse</keyword>
<feature type="region of interest" description="Disordered" evidence="11">
    <location>
        <begin position="840"/>
        <end position="894"/>
    </location>
</feature>
<keyword evidence="8" id="KW-0325">Glycoprotein</keyword>
<evidence type="ECO:0000256" key="2">
    <source>
        <dbReference type="ARBA" id="ARBA00022692"/>
    </source>
</evidence>
<evidence type="ECO:0000259" key="14">
    <source>
        <dbReference type="PROSITE" id="PS50056"/>
    </source>
</evidence>
<dbReference type="PROSITE" id="PS50055">
    <property type="entry name" value="TYR_PHOSPHATASE_PTP"/>
    <property type="match status" value="1"/>
</dbReference>
<dbReference type="InterPro" id="IPR033522">
    <property type="entry name" value="IA-2/IA-2_beta"/>
</dbReference>
<reference evidence="15 16" key="1">
    <citation type="journal article" date="2007" name="Nature">
        <title>Evolution of genes and genomes on the Drosophila phylogeny.</title>
        <authorList>
            <consortium name="Drosophila 12 Genomes Consortium"/>
            <person name="Clark A.G."/>
            <person name="Eisen M.B."/>
            <person name="Smith D.R."/>
            <person name="Bergman C.M."/>
            <person name="Oliver B."/>
            <person name="Markow T.A."/>
            <person name="Kaufman T.C."/>
            <person name="Kellis M."/>
            <person name="Gelbart W."/>
            <person name="Iyer V.N."/>
            <person name="Pollard D.A."/>
            <person name="Sackton T.B."/>
            <person name="Larracuente A.M."/>
            <person name="Singh N.D."/>
            <person name="Abad J.P."/>
            <person name="Abt D.N."/>
            <person name="Adryan B."/>
            <person name="Aguade M."/>
            <person name="Akashi H."/>
            <person name="Anderson W.W."/>
            <person name="Aquadro C.F."/>
            <person name="Ardell D.H."/>
            <person name="Arguello R."/>
            <person name="Artieri C.G."/>
            <person name="Barbash D.A."/>
            <person name="Barker D."/>
            <person name="Barsanti P."/>
            <person name="Batterham P."/>
            <person name="Batzoglou S."/>
            <person name="Begun D."/>
            <person name="Bhutkar A."/>
            <person name="Blanco E."/>
            <person name="Bosak S.A."/>
            <person name="Bradley R.K."/>
            <person name="Brand A.D."/>
            <person name="Brent M.R."/>
            <person name="Brooks A.N."/>
            <person name="Brown R.H."/>
            <person name="Butlin R.K."/>
            <person name="Caggese C."/>
            <person name="Calvi B.R."/>
            <person name="Bernardo de Carvalho A."/>
            <person name="Caspi A."/>
            <person name="Castrezana S."/>
            <person name="Celniker S.E."/>
            <person name="Chang J.L."/>
            <person name="Chapple C."/>
            <person name="Chatterji S."/>
            <person name="Chinwalla A."/>
            <person name="Civetta A."/>
            <person name="Clifton S.W."/>
            <person name="Comeron J.M."/>
            <person name="Costello J.C."/>
            <person name="Coyne J.A."/>
            <person name="Daub J."/>
            <person name="David R.G."/>
            <person name="Delcher A.L."/>
            <person name="Delehaunty K."/>
            <person name="Do C.B."/>
            <person name="Ebling H."/>
            <person name="Edwards K."/>
            <person name="Eickbush T."/>
            <person name="Evans J.D."/>
            <person name="Filipski A."/>
            <person name="Findeiss S."/>
            <person name="Freyhult E."/>
            <person name="Fulton L."/>
            <person name="Fulton R."/>
            <person name="Garcia A.C."/>
            <person name="Gardiner A."/>
            <person name="Garfield D.A."/>
            <person name="Garvin B.E."/>
            <person name="Gibson G."/>
            <person name="Gilbert D."/>
            <person name="Gnerre S."/>
            <person name="Godfrey J."/>
            <person name="Good R."/>
            <person name="Gotea V."/>
            <person name="Gravely B."/>
            <person name="Greenberg A.J."/>
            <person name="Griffiths-Jones S."/>
            <person name="Gross S."/>
            <person name="Guigo R."/>
            <person name="Gustafson E.A."/>
            <person name="Haerty W."/>
            <person name="Hahn M.W."/>
            <person name="Halligan D.L."/>
            <person name="Halpern A.L."/>
            <person name="Halter G.M."/>
            <person name="Han M.V."/>
            <person name="Heger A."/>
            <person name="Hillier L."/>
            <person name="Hinrichs A.S."/>
            <person name="Holmes I."/>
            <person name="Hoskins R.A."/>
            <person name="Hubisz M.J."/>
            <person name="Hultmark D."/>
            <person name="Huntley M.A."/>
            <person name="Jaffe D.B."/>
            <person name="Jagadeeshan S."/>
            <person name="Jeck W.R."/>
            <person name="Johnson J."/>
            <person name="Jones C.D."/>
            <person name="Jordan W.C."/>
            <person name="Karpen G.H."/>
            <person name="Kataoka E."/>
            <person name="Keightley P.D."/>
            <person name="Kheradpour P."/>
            <person name="Kirkness E.F."/>
            <person name="Koerich L.B."/>
            <person name="Kristiansen K."/>
            <person name="Kudrna D."/>
            <person name="Kulathinal R.J."/>
            <person name="Kumar S."/>
            <person name="Kwok R."/>
            <person name="Lander E."/>
            <person name="Langley C.H."/>
            <person name="Lapoint R."/>
            <person name="Lazzaro B.P."/>
            <person name="Lee S.J."/>
            <person name="Levesque L."/>
            <person name="Li R."/>
            <person name="Lin C.F."/>
            <person name="Lin M.F."/>
            <person name="Lindblad-Toh K."/>
            <person name="Llopart A."/>
            <person name="Long M."/>
            <person name="Low L."/>
            <person name="Lozovsky E."/>
            <person name="Lu J."/>
            <person name="Luo M."/>
            <person name="Machado C.A."/>
            <person name="Makalowski W."/>
            <person name="Marzo M."/>
            <person name="Matsuda M."/>
            <person name="Matzkin L."/>
            <person name="McAllister B."/>
            <person name="McBride C.S."/>
            <person name="McKernan B."/>
            <person name="McKernan K."/>
            <person name="Mendez-Lago M."/>
            <person name="Minx P."/>
            <person name="Mollenhauer M.U."/>
            <person name="Montooth K."/>
            <person name="Mount S.M."/>
            <person name="Mu X."/>
            <person name="Myers E."/>
            <person name="Negre B."/>
            <person name="Newfeld S."/>
            <person name="Nielsen R."/>
            <person name="Noor M.A."/>
            <person name="O'Grady P."/>
            <person name="Pachter L."/>
            <person name="Papaceit M."/>
            <person name="Parisi M.J."/>
            <person name="Parisi M."/>
            <person name="Parts L."/>
            <person name="Pedersen J.S."/>
            <person name="Pesole G."/>
            <person name="Phillippy A.M."/>
            <person name="Ponting C.P."/>
            <person name="Pop M."/>
            <person name="Porcelli D."/>
            <person name="Powell J.R."/>
            <person name="Prohaska S."/>
            <person name="Pruitt K."/>
            <person name="Puig M."/>
            <person name="Quesneville H."/>
            <person name="Ram K.R."/>
            <person name="Rand D."/>
            <person name="Rasmussen M.D."/>
            <person name="Reed L.K."/>
            <person name="Reenan R."/>
            <person name="Reily A."/>
            <person name="Remington K.A."/>
            <person name="Rieger T.T."/>
            <person name="Ritchie M.G."/>
            <person name="Robin C."/>
            <person name="Rogers Y.H."/>
            <person name="Rohde C."/>
            <person name="Rozas J."/>
            <person name="Rubenfield M.J."/>
            <person name="Ruiz A."/>
            <person name="Russo S."/>
            <person name="Salzberg S.L."/>
            <person name="Sanchez-Gracia A."/>
            <person name="Saranga D.J."/>
            <person name="Sato H."/>
            <person name="Schaeffer S.W."/>
            <person name="Schatz M.C."/>
            <person name="Schlenke T."/>
            <person name="Schwartz R."/>
            <person name="Segarra C."/>
            <person name="Singh R.S."/>
            <person name="Sirot L."/>
            <person name="Sirota M."/>
            <person name="Sisneros N.B."/>
            <person name="Smith C.D."/>
            <person name="Smith T.F."/>
            <person name="Spieth J."/>
            <person name="Stage D.E."/>
            <person name="Stark A."/>
            <person name="Stephan W."/>
            <person name="Strausberg R.L."/>
            <person name="Strempel S."/>
            <person name="Sturgill D."/>
            <person name="Sutton G."/>
            <person name="Sutton G.G."/>
            <person name="Tao W."/>
            <person name="Teichmann S."/>
            <person name="Tobari Y.N."/>
            <person name="Tomimura Y."/>
            <person name="Tsolas J.M."/>
            <person name="Valente V.L."/>
            <person name="Venter E."/>
            <person name="Venter J.C."/>
            <person name="Vicario S."/>
            <person name="Vieira F.G."/>
            <person name="Vilella A.J."/>
            <person name="Villasante A."/>
            <person name="Walenz B."/>
            <person name="Wang J."/>
            <person name="Wasserman M."/>
            <person name="Watts T."/>
            <person name="Wilson D."/>
            <person name="Wilson R.K."/>
            <person name="Wing R.A."/>
            <person name="Wolfner M.F."/>
            <person name="Wong A."/>
            <person name="Wong G.K."/>
            <person name="Wu C.I."/>
            <person name="Wu G."/>
            <person name="Yamamoto D."/>
            <person name="Yang H.P."/>
            <person name="Yang S.P."/>
            <person name="Yorke J.A."/>
            <person name="Yoshida K."/>
            <person name="Zdobnov E."/>
            <person name="Zhang P."/>
            <person name="Zhang Y."/>
            <person name="Zimin A.V."/>
            <person name="Baldwin J."/>
            <person name="Abdouelleil A."/>
            <person name="Abdulkadir J."/>
            <person name="Abebe A."/>
            <person name="Abera B."/>
            <person name="Abreu J."/>
            <person name="Acer S.C."/>
            <person name="Aftuck L."/>
            <person name="Alexander A."/>
            <person name="An P."/>
            <person name="Anderson E."/>
            <person name="Anderson S."/>
            <person name="Arachi H."/>
            <person name="Azer M."/>
            <person name="Bachantsang P."/>
            <person name="Barry A."/>
            <person name="Bayul T."/>
            <person name="Berlin A."/>
            <person name="Bessette D."/>
            <person name="Bloom T."/>
            <person name="Blye J."/>
            <person name="Boguslavskiy L."/>
            <person name="Bonnet C."/>
            <person name="Boukhgalter B."/>
            <person name="Bourzgui I."/>
            <person name="Brown A."/>
            <person name="Cahill P."/>
            <person name="Channer S."/>
            <person name="Cheshatsang Y."/>
            <person name="Chuda L."/>
            <person name="Citroen M."/>
            <person name="Collymore A."/>
            <person name="Cooke P."/>
            <person name="Costello M."/>
            <person name="D'Aco K."/>
            <person name="Daza R."/>
            <person name="De Haan G."/>
            <person name="DeGray S."/>
            <person name="DeMaso C."/>
            <person name="Dhargay N."/>
            <person name="Dooley K."/>
            <person name="Dooley E."/>
            <person name="Doricent M."/>
            <person name="Dorje P."/>
            <person name="Dorjee K."/>
            <person name="Dupes A."/>
            <person name="Elong R."/>
            <person name="Falk J."/>
            <person name="Farina A."/>
            <person name="Faro S."/>
            <person name="Ferguson D."/>
            <person name="Fisher S."/>
            <person name="Foley C.D."/>
            <person name="Franke A."/>
            <person name="Friedrich D."/>
            <person name="Gadbois L."/>
            <person name="Gearin G."/>
            <person name="Gearin C.R."/>
            <person name="Giannoukos G."/>
            <person name="Goode T."/>
            <person name="Graham J."/>
            <person name="Grandbois E."/>
            <person name="Grewal S."/>
            <person name="Gyaltsen K."/>
            <person name="Hafez N."/>
            <person name="Hagos B."/>
            <person name="Hall J."/>
            <person name="Henson C."/>
            <person name="Hollinger A."/>
            <person name="Honan T."/>
            <person name="Huard M.D."/>
            <person name="Hughes L."/>
            <person name="Hurhula B."/>
            <person name="Husby M.E."/>
            <person name="Kamat A."/>
            <person name="Kanga B."/>
            <person name="Kashin S."/>
            <person name="Khazanovich D."/>
            <person name="Kisner P."/>
            <person name="Lance K."/>
            <person name="Lara M."/>
            <person name="Lee W."/>
            <person name="Lennon N."/>
            <person name="Letendre F."/>
            <person name="LeVine R."/>
            <person name="Lipovsky A."/>
            <person name="Liu X."/>
            <person name="Liu J."/>
            <person name="Liu S."/>
            <person name="Lokyitsang T."/>
            <person name="Lokyitsang Y."/>
            <person name="Lubonja R."/>
            <person name="Lui A."/>
            <person name="MacDonald P."/>
            <person name="Magnisalis V."/>
            <person name="Maru K."/>
            <person name="Matthews C."/>
            <person name="McCusker W."/>
            <person name="McDonough S."/>
            <person name="Mehta T."/>
            <person name="Meldrim J."/>
            <person name="Meneus L."/>
            <person name="Mihai O."/>
            <person name="Mihalev A."/>
            <person name="Mihova T."/>
            <person name="Mittelman R."/>
            <person name="Mlenga V."/>
            <person name="Montmayeur A."/>
            <person name="Mulrain L."/>
            <person name="Navidi A."/>
            <person name="Naylor J."/>
            <person name="Negash T."/>
            <person name="Nguyen T."/>
            <person name="Nguyen N."/>
            <person name="Nicol R."/>
            <person name="Norbu C."/>
            <person name="Norbu N."/>
            <person name="Novod N."/>
            <person name="O'Neill B."/>
            <person name="Osman S."/>
            <person name="Markiewicz E."/>
            <person name="Oyono O.L."/>
            <person name="Patti C."/>
            <person name="Phunkhang P."/>
            <person name="Pierre F."/>
            <person name="Priest M."/>
            <person name="Raghuraman S."/>
            <person name="Rege F."/>
            <person name="Reyes R."/>
            <person name="Rise C."/>
            <person name="Rogov P."/>
            <person name="Ross K."/>
            <person name="Ryan E."/>
            <person name="Settipalli S."/>
            <person name="Shea T."/>
            <person name="Sherpa N."/>
            <person name="Shi L."/>
            <person name="Shih D."/>
            <person name="Sparrow T."/>
            <person name="Spaulding J."/>
            <person name="Stalker J."/>
            <person name="Stange-Thomann N."/>
            <person name="Stavropoulos S."/>
            <person name="Stone C."/>
            <person name="Strader C."/>
            <person name="Tesfaye S."/>
            <person name="Thomson T."/>
            <person name="Thoulutsang Y."/>
            <person name="Thoulutsang D."/>
            <person name="Topham K."/>
            <person name="Topping I."/>
            <person name="Tsamla T."/>
            <person name="Vassiliev H."/>
            <person name="Vo A."/>
            <person name="Wangchuk T."/>
            <person name="Wangdi T."/>
            <person name="Weiand M."/>
            <person name="Wilkinson J."/>
            <person name="Wilson A."/>
            <person name="Yadav S."/>
            <person name="Young G."/>
            <person name="Yu Q."/>
            <person name="Zembek L."/>
            <person name="Zhong D."/>
            <person name="Zimmer A."/>
            <person name="Zwirko Z."/>
            <person name="Jaffe D.B."/>
            <person name="Alvarez P."/>
            <person name="Brockman W."/>
            <person name="Butler J."/>
            <person name="Chin C."/>
            <person name="Gnerre S."/>
            <person name="Grabherr M."/>
            <person name="Kleber M."/>
            <person name="Mauceli E."/>
            <person name="MacCallum I."/>
        </authorList>
    </citation>
    <scope>NUCLEOTIDE SEQUENCE [LARGE SCALE GENOMIC DNA]</scope>
    <source>
        <strain evidence="16">Tucson 15287-2541.00</strain>
    </source>
</reference>
<dbReference type="PhylomeDB" id="B4JQE7"/>
<evidence type="ECO:0000256" key="12">
    <source>
        <dbReference type="SAM" id="Phobius"/>
    </source>
</evidence>
<dbReference type="SUPFAM" id="SSF52799">
    <property type="entry name" value="(Phosphotyrosine protein) phosphatases II"/>
    <property type="match status" value="1"/>
</dbReference>
<dbReference type="Pfam" id="PF00102">
    <property type="entry name" value="Y_phosphatase"/>
    <property type="match status" value="1"/>
</dbReference>
<dbReference type="GO" id="GO:0051046">
    <property type="term" value="P:regulation of secretion"/>
    <property type="evidence" value="ECO:0007669"/>
    <property type="project" value="EnsemblMetazoa"/>
</dbReference>
<protein>
    <submittedName>
        <fullName evidence="15">GH13205</fullName>
    </submittedName>
</protein>
<dbReference type="GO" id="GO:0030141">
    <property type="term" value="C:secretory granule"/>
    <property type="evidence" value="ECO:0007669"/>
    <property type="project" value="InterPro"/>
</dbReference>
<feature type="compositionally biased region" description="Low complexity" evidence="11">
    <location>
        <begin position="882"/>
        <end position="891"/>
    </location>
</feature>
<evidence type="ECO:0000259" key="13">
    <source>
        <dbReference type="PROSITE" id="PS50055"/>
    </source>
</evidence>
<evidence type="ECO:0000256" key="1">
    <source>
        <dbReference type="ARBA" id="ARBA00004212"/>
    </source>
</evidence>
<feature type="compositionally biased region" description="Basic and acidic residues" evidence="11">
    <location>
        <begin position="1237"/>
        <end position="1256"/>
    </location>
</feature>
<dbReference type="InParanoid" id="B4JQE7"/>
<evidence type="ECO:0000256" key="5">
    <source>
        <dbReference type="ARBA" id="ARBA00023018"/>
    </source>
</evidence>
<dbReference type="OrthoDB" id="9880441at2759"/>
<dbReference type="GO" id="GO:0048565">
    <property type="term" value="P:digestive tract development"/>
    <property type="evidence" value="ECO:0007669"/>
    <property type="project" value="EnsemblMetazoa"/>
</dbReference>
<proteinExistence type="predicted"/>
<feature type="domain" description="Tyrosine specific protein phosphatases" evidence="14">
    <location>
        <begin position="1100"/>
        <end position="1172"/>
    </location>
</feature>
<evidence type="ECO:0000313" key="16">
    <source>
        <dbReference type="Proteomes" id="UP000001070"/>
    </source>
</evidence>
<dbReference type="STRING" id="7222.B4JQE7"/>
<dbReference type="GO" id="GO:0045202">
    <property type="term" value="C:synapse"/>
    <property type="evidence" value="ECO:0007669"/>
    <property type="project" value="UniProtKB-SubCell"/>
</dbReference>
<feature type="compositionally biased region" description="Low complexity" evidence="11">
    <location>
        <begin position="1225"/>
        <end position="1236"/>
    </location>
</feature>
<dbReference type="FunFam" id="3.90.190.10:FF:000017">
    <property type="entry name" value="receptor-type tyrosine-protein phosphatase-like N isoform X2"/>
    <property type="match status" value="1"/>
</dbReference>
<dbReference type="SMART" id="SM00404">
    <property type="entry name" value="PTPc_motif"/>
    <property type="match status" value="1"/>
</dbReference>
<dbReference type="InterPro" id="IPR000242">
    <property type="entry name" value="PTP_cat"/>
</dbReference>
<keyword evidence="6 12" id="KW-0472">Membrane</keyword>
<dbReference type="InterPro" id="IPR038112">
    <property type="entry name" value="Receptor_IA-2_ectodomain_sf"/>
</dbReference>
<evidence type="ECO:0000313" key="15">
    <source>
        <dbReference type="EMBL" id="EDV99127.1"/>
    </source>
</evidence>
<feature type="compositionally biased region" description="Basic and acidic residues" evidence="11">
    <location>
        <begin position="1195"/>
        <end position="1218"/>
    </location>
</feature>
<dbReference type="InterPro" id="IPR000387">
    <property type="entry name" value="Tyr_Pase_dom"/>
</dbReference>
<keyword evidence="16" id="KW-1185">Reference proteome</keyword>
<feature type="compositionally biased region" description="Polar residues" evidence="11">
    <location>
        <begin position="862"/>
        <end position="873"/>
    </location>
</feature>
<dbReference type="HOGENOM" id="CLU_007905_1_0_1"/>
<keyword evidence="3" id="KW-0732">Signal</keyword>
<keyword evidence="7" id="KW-0675">Receptor</keyword>
<evidence type="ECO:0000256" key="7">
    <source>
        <dbReference type="ARBA" id="ARBA00023170"/>
    </source>
</evidence>
<dbReference type="PANTHER" id="PTHR46106:SF4">
    <property type="entry name" value="IA-2 PROTEIN TYROSINE PHOSPHATASE, ISOFORM C"/>
    <property type="match status" value="1"/>
</dbReference>
<dbReference type="InterPro" id="IPR029021">
    <property type="entry name" value="Prot-tyrosine_phosphatase-like"/>
</dbReference>
<dbReference type="SMART" id="SM00194">
    <property type="entry name" value="PTPc"/>
    <property type="match status" value="1"/>
</dbReference>
<sequence>MVKEKEKGKNGAGGPIIMASNVQQQQQVWQQYNTTTRGQQQQQQQQVAGRGTAVCQQQEQGAWFKQLLQRQQQQQEFELEQQQLRTQTTHTTSQQQHRRLLIRSRAATLTSTSKSALRSGSGLSRLCINLDALRKSSRQLQFGSWATLLLLLLLLATHGDFVQAEGNVGCQFVRTLCISHTEVCYDDNIFGKCIPTTGVDVEDIEKTPLTEDQSRLLATMLEELQGAGLGWDHHYVQCRIQGALFSLQRQQQLPPNLCANLAPSPPEYADPASALAYVRFIPPEQEPQLDYYEPEHEQLYPMSKKQLQKGGLDSILQQLQVQERRRLRHDPLELEHFGKLEGHEKSTQLELPSVMDAFLDTERQRMEREQQLRLAELDASQKAEQQNRLELYQILAASEPDPQPYQRNQQPANAMDQLEAIVEQQQQQQQQQKQKQQQEQDQPQPAPAYMPDEVNESSELYFPDNFAPLKRRVAPHSFFRELANEQITPELVKRRPDDNEAQDQQMEAQELALESSLRRNSLTPLEEEAMLASNSFPRAQHNQRVYTEGGMLLMPQLPEQLSEDSAQADEPADMKQTLLANMLGFARHERLDVKKPGPQLGPPAELSNQVETDKPRRPTDNVNKEVLPAHIKGGDSNEPYKKKKVIKEQHSDEDHAPHTVDTEYAHVFVKNPIDSWYDGQRIMNELAQILHMQGYFSYLTVQPHEVSFRVDSNNPDRKTAADVARYINENRGVKNNIQRRVGFYVLYAGVGDRVKDLRDPSITASHIELAEQGPDVTHIMAYMFAGAGAAAVIVIFVTLILIKRHDRKRDKLGGLQSGMTGAESCSKDYQELCRARMAGKNGNATPGNGGSGSGAGGAGTTDQSHSGRITSLSKENEARPPSSRSSTSSWSEEPALTNMDISTGHMVLSYMEDHLRNKGRLQREWEALCRYEAEPSARDAASQPQCANFNRPGAPLPYDHSRVVLNHLANAEGLDYVNASTITDHDPRAPAYVAAQGPLPSTLAHFWQMIWEQGAVVIVALCRLQENGEVACARYWPEEGAEVYHIYEVHLVSEHIWCDDYLVRSFYLKNLRTSETRTVTQFHFLSWPQMGVPAQAKALLDFRRKVNKSYRGRSCPIVVHGSAGAGRTGSYILLDLVLGRMNKGAREIDIAATLEHLRDQRAGVVATRQQFEFVLMAVAEEVHAILKALPANTSGEKRELDKESGAAKEPLKEDKAQEAAEEEPPTSSTKAAAAAAAKEKEKKKEKEPPKEQKTPAKTEPQPAKK</sequence>
<dbReference type="eggNOG" id="KOG0793">
    <property type="taxonomic scope" value="Eukaryota"/>
</dbReference>
<feature type="compositionally biased region" description="Basic and acidic residues" evidence="11">
    <location>
        <begin position="611"/>
        <end position="623"/>
    </location>
</feature>
<dbReference type="OMA" id="IMDTFLD"/>
<name>B4JQE7_DROGR</name>
<feature type="region of interest" description="Disordered" evidence="11">
    <location>
        <begin position="422"/>
        <end position="451"/>
    </location>
</feature>
<dbReference type="SMR" id="B4JQE7"/>
<feature type="compositionally biased region" description="Low complexity" evidence="11">
    <location>
        <begin position="423"/>
        <end position="443"/>
    </location>
</feature>